<dbReference type="Proteomes" id="UP000216752">
    <property type="component" value="Chromosome"/>
</dbReference>
<dbReference type="Pfam" id="PF07883">
    <property type="entry name" value="Cupin_2"/>
    <property type="match status" value="1"/>
</dbReference>
<dbReference type="RefSeq" id="WP_245867626.1">
    <property type="nucleotide sequence ID" value="NZ_CP155573.1"/>
</dbReference>
<dbReference type="Gene3D" id="2.60.120.10">
    <property type="entry name" value="Jelly Rolls"/>
    <property type="match status" value="1"/>
</dbReference>
<evidence type="ECO:0000313" key="3">
    <source>
        <dbReference type="Proteomes" id="UP000216752"/>
    </source>
</evidence>
<dbReference type="SUPFAM" id="SSF51182">
    <property type="entry name" value="RmlC-like cupins"/>
    <property type="match status" value="1"/>
</dbReference>
<protein>
    <recommendedName>
        <fullName evidence="1">Cupin type-2 domain-containing protein</fullName>
    </recommendedName>
</protein>
<dbReference type="CDD" id="cd02233">
    <property type="entry name" value="cupin_HNL-like"/>
    <property type="match status" value="1"/>
</dbReference>
<name>A0ABZ3IFR4_9FIRM</name>
<dbReference type="EMBL" id="CP155573">
    <property type="protein sequence ID" value="XFO64470.1"/>
    <property type="molecule type" value="Genomic_DNA"/>
</dbReference>
<dbReference type="InterPro" id="IPR013096">
    <property type="entry name" value="Cupin_2"/>
</dbReference>
<dbReference type="InterPro" id="IPR011051">
    <property type="entry name" value="RmlC_Cupin_sf"/>
</dbReference>
<organism evidence="2 3">
    <name type="scientific">Sporomusa silvacetica DSM 10669</name>
    <dbReference type="NCBI Taxonomy" id="1123289"/>
    <lineage>
        <taxon>Bacteria</taxon>
        <taxon>Bacillati</taxon>
        <taxon>Bacillota</taxon>
        <taxon>Negativicutes</taxon>
        <taxon>Selenomonadales</taxon>
        <taxon>Sporomusaceae</taxon>
        <taxon>Sporomusa</taxon>
    </lineage>
</organism>
<proteinExistence type="predicted"/>
<dbReference type="InterPro" id="IPR014710">
    <property type="entry name" value="RmlC-like_jellyroll"/>
</dbReference>
<keyword evidence="3" id="KW-1185">Reference proteome</keyword>
<evidence type="ECO:0000313" key="2">
    <source>
        <dbReference type="EMBL" id="XFO64470.1"/>
    </source>
</evidence>
<dbReference type="InterPro" id="IPR047263">
    <property type="entry name" value="HNL-like_cupin"/>
</dbReference>
<dbReference type="PANTHER" id="PTHR43698">
    <property type="entry name" value="RIBD C-TERMINAL DOMAIN CONTAINING PROTEIN"/>
    <property type="match status" value="1"/>
</dbReference>
<accession>A0ABZ3IFR4</accession>
<reference evidence="2" key="1">
    <citation type="submission" date="2024-05" db="EMBL/GenBank/DDBJ databases">
        <title>Isolation and characterization of Sporomusa carbonis sp. nov., a carboxydotrophic hydrogenogen in the genus of Sporomusa isolated from a charcoal burning pile.</title>
        <authorList>
            <person name="Boeer T."/>
            <person name="Rosenbaum F."/>
            <person name="Eysell L."/>
            <person name="Mueller V."/>
            <person name="Daniel R."/>
            <person name="Poehlein A."/>
        </authorList>
    </citation>
    <scope>NUCLEOTIDE SEQUENCE [LARGE SCALE GENOMIC DNA]</scope>
    <source>
        <strain evidence="2">DSM 10669</strain>
    </source>
</reference>
<feature type="domain" description="Cupin type-2" evidence="1">
    <location>
        <begin position="105"/>
        <end position="162"/>
    </location>
</feature>
<sequence>MNKNTNAVGECKVSNLWKAIMPRTAKAAVLTALLLIGTATISGTTVQAADALQNDVPVNEITQALERAGGTVFPIGQPNTAYEKYFTGKSYVQSLSDGGVPIFNVTFSRGAHTYWHIHHKTCQILVAESGKGYYQIWGESAKELHPGETVTIPEGVKHWHGAAPNSMFQHIAIMEPVQDASTEWLEPVDTDEYNALK</sequence>
<gene>
    <name evidence="2" type="ORF">SPSIL_005720</name>
</gene>
<dbReference type="PANTHER" id="PTHR43698:SF1">
    <property type="entry name" value="BLL4564 PROTEIN"/>
    <property type="match status" value="1"/>
</dbReference>
<evidence type="ECO:0000259" key="1">
    <source>
        <dbReference type="Pfam" id="PF07883"/>
    </source>
</evidence>